<name>B6UBS0_MAIZE</name>
<accession>B6UBS0</accession>
<evidence type="ECO:0000256" key="4">
    <source>
        <dbReference type="ARBA" id="ARBA00022976"/>
    </source>
</evidence>
<proteinExistence type="evidence at transcript level"/>
<evidence type="ECO:0000256" key="2">
    <source>
        <dbReference type="ARBA" id="ARBA00005577"/>
    </source>
</evidence>
<evidence type="ECO:0000313" key="7">
    <source>
        <dbReference type="EMBL" id="ACG46803.1"/>
    </source>
</evidence>
<dbReference type="GO" id="GO:0007219">
    <property type="term" value="P:Notch signaling pathway"/>
    <property type="evidence" value="ECO:0007669"/>
    <property type="project" value="UniProtKB-KW"/>
</dbReference>
<dbReference type="GO" id="GO:0016485">
    <property type="term" value="P:protein processing"/>
    <property type="evidence" value="ECO:0007669"/>
    <property type="project" value="InterPro"/>
</dbReference>
<keyword evidence="5" id="KW-1133">Transmembrane helix</keyword>
<organism evidence="7">
    <name type="scientific">Zea mays</name>
    <name type="common">Maize</name>
    <dbReference type="NCBI Taxonomy" id="4577"/>
    <lineage>
        <taxon>Eukaryota</taxon>
        <taxon>Viridiplantae</taxon>
        <taxon>Streptophyta</taxon>
        <taxon>Embryophyta</taxon>
        <taxon>Tracheophyta</taxon>
        <taxon>Spermatophyta</taxon>
        <taxon>Magnoliopsida</taxon>
        <taxon>Liliopsida</taxon>
        <taxon>Poales</taxon>
        <taxon>Poaceae</taxon>
        <taxon>PACMAD clade</taxon>
        <taxon>Panicoideae</taxon>
        <taxon>Andropogonodae</taxon>
        <taxon>Andropogoneae</taxon>
        <taxon>Tripsacinae</taxon>
        <taxon>Zea</taxon>
    </lineage>
</organism>
<sequence length="49" mass="5151">MTLAAGLGYALIALGPAFSLFSGVVVRKPFLVLTLLSRSTPCVARFVLL</sequence>
<protein>
    <submittedName>
        <fullName evidence="7">Uncharacterized protein</fullName>
    </submittedName>
</protein>
<keyword evidence="3" id="KW-0812">Transmembrane</keyword>
<comment type="similarity">
    <text evidence="2">Belongs to the APH-1 family.</text>
</comment>
<dbReference type="GO" id="GO:0016020">
    <property type="term" value="C:membrane"/>
    <property type="evidence" value="ECO:0007669"/>
    <property type="project" value="UniProtKB-SubCell"/>
</dbReference>
<dbReference type="Pfam" id="PF06105">
    <property type="entry name" value="Aph-1"/>
    <property type="match status" value="1"/>
</dbReference>
<evidence type="ECO:0000256" key="5">
    <source>
        <dbReference type="ARBA" id="ARBA00022989"/>
    </source>
</evidence>
<comment type="subcellular location">
    <subcellularLocation>
        <location evidence="1">Membrane</location>
        <topology evidence="1">Multi-pass membrane protein</topology>
    </subcellularLocation>
</comment>
<keyword evidence="6" id="KW-0472">Membrane</keyword>
<dbReference type="EMBL" id="EU974685">
    <property type="protein sequence ID" value="ACG46803.1"/>
    <property type="molecule type" value="mRNA"/>
</dbReference>
<evidence type="ECO:0000256" key="1">
    <source>
        <dbReference type="ARBA" id="ARBA00004141"/>
    </source>
</evidence>
<evidence type="ECO:0000256" key="6">
    <source>
        <dbReference type="ARBA" id="ARBA00023136"/>
    </source>
</evidence>
<keyword evidence="4" id="KW-0914">Notch signaling pathway</keyword>
<reference evidence="7" key="1">
    <citation type="journal article" date="2009" name="Plant Mol. Biol.">
        <title>Insights into corn genes derived from large-scale cDNA sequencing.</title>
        <authorList>
            <person name="Alexandrov N.N."/>
            <person name="Brover V.V."/>
            <person name="Freidin S."/>
            <person name="Troukhan M.E."/>
            <person name="Tatarinova T.V."/>
            <person name="Zhang H."/>
            <person name="Swaller T.J."/>
            <person name="Lu Y.P."/>
            <person name="Bouck J."/>
            <person name="Flavell R.B."/>
            <person name="Feldmann K.A."/>
        </authorList>
    </citation>
    <scope>NUCLEOTIDE SEQUENCE</scope>
</reference>
<dbReference type="AlphaFoldDB" id="B6UBS0"/>
<dbReference type="InterPro" id="IPR009294">
    <property type="entry name" value="Aph-1"/>
</dbReference>
<evidence type="ECO:0000256" key="3">
    <source>
        <dbReference type="ARBA" id="ARBA00022692"/>
    </source>
</evidence>